<feature type="transmembrane region" description="Helical" evidence="1">
    <location>
        <begin position="491"/>
        <end position="517"/>
    </location>
</feature>
<reference evidence="2 3" key="1">
    <citation type="submission" date="2019-06" db="EMBL/GenBank/DDBJ databases">
        <title>Desulfobotulus mexicanus sp. nov., a novel sulfate-reducing bacterium isolated from the sediment of an alkaline crater lake in Mexico.</title>
        <authorList>
            <person name="Hirschler-Rea A."/>
        </authorList>
    </citation>
    <scope>NUCLEOTIDE SEQUENCE [LARGE SCALE GENOMIC DNA]</scope>
    <source>
        <strain evidence="2 3">PAR22N</strain>
    </source>
</reference>
<name>A0A5S5MFR8_9BACT</name>
<feature type="transmembrane region" description="Helical" evidence="1">
    <location>
        <begin position="386"/>
        <end position="406"/>
    </location>
</feature>
<gene>
    <name evidence="2" type="ORF">FIM25_09095</name>
</gene>
<dbReference type="SUPFAM" id="SSF82714">
    <property type="entry name" value="Multidrug efflux transporter AcrB TolC docking domain, DN and DC subdomains"/>
    <property type="match status" value="2"/>
</dbReference>
<feature type="transmembrane region" description="Helical" evidence="1">
    <location>
        <begin position="1043"/>
        <end position="1069"/>
    </location>
</feature>
<accession>A0A5S5MFR8</accession>
<evidence type="ECO:0000256" key="1">
    <source>
        <dbReference type="SAM" id="Phobius"/>
    </source>
</evidence>
<dbReference type="Gene3D" id="1.20.1640.10">
    <property type="entry name" value="Multidrug efflux transporter AcrB transmembrane domain"/>
    <property type="match status" value="2"/>
</dbReference>
<dbReference type="GO" id="GO:0042910">
    <property type="term" value="F:xenobiotic transmembrane transporter activity"/>
    <property type="evidence" value="ECO:0007669"/>
    <property type="project" value="TreeGrafter"/>
</dbReference>
<dbReference type="Gene3D" id="3.30.70.1430">
    <property type="entry name" value="Multidrug efflux transporter AcrB pore domain"/>
    <property type="match status" value="2"/>
</dbReference>
<dbReference type="InterPro" id="IPR001036">
    <property type="entry name" value="Acrflvin-R"/>
</dbReference>
<dbReference type="PRINTS" id="PR00702">
    <property type="entry name" value="ACRIFLAVINRP"/>
</dbReference>
<dbReference type="PANTHER" id="PTHR32063">
    <property type="match status" value="1"/>
</dbReference>
<comment type="caution">
    <text evidence="2">The sequence shown here is derived from an EMBL/GenBank/DDBJ whole genome shotgun (WGS) entry which is preliminary data.</text>
</comment>
<dbReference type="SUPFAM" id="SSF82693">
    <property type="entry name" value="Multidrug efflux transporter AcrB pore domain, PN1, PN2, PC1 and PC2 subdomains"/>
    <property type="match status" value="3"/>
</dbReference>
<feature type="transmembrane region" description="Helical" evidence="1">
    <location>
        <begin position="932"/>
        <end position="955"/>
    </location>
</feature>
<dbReference type="PANTHER" id="PTHR32063:SF16">
    <property type="entry name" value="CATION EFFLUX SYSTEM (ACRB_ACRD_ACRF FAMILY)"/>
    <property type="match status" value="1"/>
</dbReference>
<dbReference type="OrthoDB" id="9807612at2"/>
<dbReference type="SUPFAM" id="SSF82866">
    <property type="entry name" value="Multidrug efflux transporter AcrB transmembrane domain"/>
    <property type="match status" value="2"/>
</dbReference>
<proteinExistence type="predicted"/>
<dbReference type="AlphaFoldDB" id="A0A5S5MFR8"/>
<dbReference type="Gene3D" id="3.30.2090.10">
    <property type="entry name" value="Multidrug efflux transporter AcrB TolC docking domain, DN and DC subdomains"/>
    <property type="match status" value="2"/>
</dbReference>
<feature type="transmembrane region" description="Helical" evidence="1">
    <location>
        <begin position="28"/>
        <end position="46"/>
    </location>
</feature>
<feature type="transmembrane region" description="Helical" evidence="1">
    <location>
        <begin position="967"/>
        <end position="985"/>
    </location>
</feature>
<dbReference type="Gene3D" id="3.30.70.1320">
    <property type="entry name" value="Multidrug efflux transporter AcrB pore domain like"/>
    <property type="match status" value="1"/>
</dbReference>
<feature type="transmembrane region" description="Helical" evidence="1">
    <location>
        <begin position="558"/>
        <end position="577"/>
    </location>
</feature>
<feature type="transmembrane region" description="Helical" evidence="1">
    <location>
        <begin position="906"/>
        <end position="926"/>
    </location>
</feature>
<feature type="transmembrane region" description="Helical" evidence="1">
    <location>
        <begin position="358"/>
        <end position="380"/>
    </location>
</feature>
<dbReference type="RefSeq" id="WP_139448479.1">
    <property type="nucleotide sequence ID" value="NZ_VDMB01000010.1"/>
</dbReference>
<dbReference type="EMBL" id="VDMB01000010">
    <property type="protein sequence ID" value="TYT74519.1"/>
    <property type="molecule type" value="Genomic_DNA"/>
</dbReference>
<dbReference type="Gene3D" id="3.30.70.1440">
    <property type="entry name" value="Multidrug efflux transporter AcrB pore domain"/>
    <property type="match status" value="1"/>
</dbReference>
<sequence>MTSPPSFAGGPPAGVLMTLVRQFLSSKLSPIVIVAALSLGIFSVWLTPKEEEPQIVVPLADIFVDAPGASAKEVEQLVATPLERLLWQIDGVEYVYSMSSQDSAVVTVRFYVGEDREAALVKLHNRIMMNQDLVPPIVRGWLIKPVEIDDVPIVNLTLHSDLYDDHALRRMAEEMLVRISAVKDVSRTELVGGRKREVRVSLSAEGMMGFGVDVERVLAALATSDVSVSAGRVSQANRSFMVASDAFLKTVEDVASLVVGVHGGRPVYLKDVAKIEEGPEEALSYSRLSFGAGYGGEEIGGDPRHAVTIGVAKKRGTNAVSVAEAVVKRMAELEAEVLPHGVYVSVTRNYGETASEKVSGLLISLGFAVCSVVLLLALTLGWREALVVAVAVPLSFSLALFVNFIAGYTINRVTLFALILSLGLVVDDPITNVDNIQRNIRKGELDPKDATLMGVKEVLSPVLMSTVAIILCFVPLFFITGMMGPYMAPMAVNVPLTVIFSTLWALTIVPWLAWLLLRKRFGMRRDGEKKADAGVHPLIESLYRKLISPFLASAGYRWGLLGGILLLFAFCLSLVFFRQVPLKLLPFDNKAEFQVMLDLPEGSPLEATDAVVRDFEHFLRSVPEVTEVLSFTGTASPMDFNGMVRKYYLRQGPHLADIRVNLVHGSKRDIQSHGLVLRLRPELEALASRHGVAMQVVEVPPGPPVLATLVAEVYGKEDMSYGELLQGAAHVRDVMKAEPFVTDVDIMAEAEHERIAFVVNREKAALHGVSVEILLNTLATAVGGSIPATLHREDERFALPIRVIMPREARSSVSGLGAIPLRTASGAMVPLAELVDVQLMPEQGSIHHKNLERVVYVVGEMAGKSPAEGVIDLMARLRDNPAPEGIRVQWAGEGEWKITLRVFRDMGLAFAFALMGIYLLLVIQSGSFGLPLLIMMAIPLTLLGILPGFWLLNLVAAPSIGPYQHPVFFTATSMIGMIALGGIVIRNSLVLVEFIQEAVAKGMVLSEAILQSGAIRLRPIVLTALTTAIGATPITFDPVFSGLAWALIFGLFASTLFTLLVVPVTYYALFSRSGQQA</sequence>
<dbReference type="Pfam" id="PF00873">
    <property type="entry name" value="ACR_tran"/>
    <property type="match status" value="1"/>
</dbReference>
<keyword evidence="1" id="KW-0812">Transmembrane</keyword>
<organism evidence="2 3">
    <name type="scientific">Desulfobotulus mexicanus</name>
    <dbReference type="NCBI Taxonomy" id="2586642"/>
    <lineage>
        <taxon>Bacteria</taxon>
        <taxon>Pseudomonadati</taxon>
        <taxon>Thermodesulfobacteriota</taxon>
        <taxon>Desulfobacteria</taxon>
        <taxon>Desulfobacterales</taxon>
        <taxon>Desulfobacteraceae</taxon>
        <taxon>Desulfobotulus</taxon>
    </lineage>
</organism>
<feature type="transmembrane region" description="Helical" evidence="1">
    <location>
        <begin position="458"/>
        <end position="479"/>
    </location>
</feature>
<dbReference type="InterPro" id="IPR027463">
    <property type="entry name" value="AcrB_DN_DC_subdom"/>
</dbReference>
<keyword evidence="3" id="KW-1185">Reference proteome</keyword>
<keyword evidence="1" id="KW-0472">Membrane</keyword>
<dbReference type="GO" id="GO:0005886">
    <property type="term" value="C:plasma membrane"/>
    <property type="evidence" value="ECO:0007669"/>
    <property type="project" value="TreeGrafter"/>
</dbReference>
<protein>
    <submittedName>
        <fullName evidence="2">Efflux RND transporter permease subunit</fullName>
    </submittedName>
</protein>
<evidence type="ECO:0000313" key="3">
    <source>
        <dbReference type="Proteomes" id="UP000321899"/>
    </source>
</evidence>
<evidence type="ECO:0000313" key="2">
    <source>
        <dbReference type="EMBL" id="TYT74519.1"/>
    </source>
</evidence>
<keyword evidence="1" id="KW-1133">Transmembrane helix</keyword>
<dbReference type="Proteomes" id="UP000321899">
    <property type="component" value="Unassembled WGS sequence"/>
</dbReference>